<dbReference type="CDD" id="cd00303">
    <property type="entry name" value="retropepsin_like"/>
    <property type="match status" value="1"/>
</dbReference>
<dbReference type="PANTHER" id="PTHR31694:SF26">
    <property type="entry name" value="OS05G0151100 PROTEIN"/>
    <property type="match status" value="1"/>
</dbReference>
<gene>
    <name evidence="3" type="ORF">CQW23_20129</name>
</gene>
<proteinExistence type="predicted"/>
<dbReference type="SUPFAM" id="SSF56672">
    <property type="entry name" value="DNA/RNA polymerases"/>
    <property type="match status" value="1"/>
</dbReference>
<keyword evidence="1" id="KW-0812">Transmembrane</keyword>
<keyword evidence="4" id="KW-1185">Reference proteome</keyword>
<reference evidence="3 4" key="1">
    <citation type="journal article" date="2017" name="Genome Biol.">
        <title>New reference genome sequences of hot pepper reveal the massive evolution of plant disease-resistance genes by retroduplication.</title>
        <authorList>
            <person name="Kim S."/>
            <person name="Park J."/>
            <person name="Yeom S.I."/>
            <person name="Kim Y.M."/>
            <person name="Seo E."/>
            <person name="Kim K.T."/>
            <person name="Kim M.S."/>
            <person name="Lee J.M."/>
            <person name="Cheong K."/>
            <person name="Shin H.S."/>
            <person name="Kim S.B."/>
            <person name="Han K."/>
            <person name="Lee J."/>
            <person name="Park M."/>
            <person name="Lee H.A."/>
            <person name="Lee H.Y."/>
            <person name="Lee Y."/>
            <person name="Oh S."/>
            <person name="Lee J.H."/>
            <person name="Choi E."/>
            <person name="Choi E."/>
            <person name="Lee S.E."/>
            <person name="Jeon J."/>
            <person name="Kim H."/>
            <person name="Choi G."/>
            <person name="Song H."/>
            <person name="Lee J."/>
            <person name="Lee S.C."/>
            <person name="Kwon J.K."/>
            <person name="Lee H.Y."/>
            <person name="Koo N."/>
            <person name="Hong Y."/>
            <person name="Kim R.W."/>
            <person name="Kang W.H."/>
            <person name="Huh J.H."/>
            <person name="Kang B.C."/>
            <person name="Yang T.J."/>
            <person name="Lee Y.H."/>
            <person name="Bennetzen J.L."/>
            <person name="Choi D."/>
        </authorList>
    </citation>
    <scope>NUCLEOTIDE SEQUENCE [LARGE SCALE GENOMIC DNA]</scope>
    <source>
        <strain evidence="4">cv. PBC81</strain>
    </source>
</reference>
<dbReference type="Gene3D" id="2.40.70.10">
    <property type="entry name" value="Acid Proteases"/>
    <property type="match status" value="1"/>
</dbReference>
<sequence length="1007" mass="113123">MPSYAKFLKEILSSKRKLEEVSMVKLTKKCSAILQNKLPQKLDDPKSFTIPCTLGSAHFEKALCDSGVSVNLMSFSIFKKLELCKIKDTGVSLQLADKSTKNPKEIIEDVLIRVDKFAFPVDFIVLEMEENTEVPLILGRPFLATERAIIDVHQGQLILRVDEERVIFDMQKIVKFPNESSSSCFHIDLLDDLTDEYKDDQLITDSLKRCLAKSGTTSDDDPTIRKEAEMLKENIVNEENSPEEVQPKIELTTLSSYLKYIFLEFELCPRCMSTIFSDMKKKFLEIFMDDFTLFEGIVLGHKITAKGIEVDKAKIDLITGLPPPITVKCIRSFLGHADDCRKAFDILKVQLSNSPIVVFPDWRKLFEIMCDASDTTVEAVLGYKKDKIFRPIYYASRMLNEAQRNYATTEKELLAVVFAFDKFHSYLIGAKVTVFTDHAALKYPAINKPAGVVHWLKYNEEADNVDWVVILDADMIIRDTTTCPSGYPDKGVAVDKDDIDKMQFAVNLEFLEAEYFLWSSFGYGLDVVAPNLPMGGPPPIGAQKANLDPLTQAIVREFANQEVGHLRALKSTVGIFPRPLLDLSAENFGQLFDEAFGIKLDPPFDPYRDSLSYMLSCYVIPYVGLVGYVGTNPNINGYKTKRLLAGLLGVESGQDAVIRMYLYERATQLVSPYKYTVAEFTSRISTLRNKLGKCGIKDEGLFVPPQLGAENRTISNVLSADFDSLSYKRTPAEILRIVYSSGDEHVPGGFYPKGYPDKGVAVDKEDLDKMQFAVNLEFLEAEYFLWSSFGYGLDVVAPNLPMAGPPPIGSQKANLDPLTQAIVREFANQEVGHLRALKSTVGIFPRPLLDLSAKNFAKLFDEAFGLKLDPPFDPYRDSLSFMLSCYVLPYVGLLLAGLLGVESGQDATIRMYLYERGTEVVSPYSSIVAEFTCRISLLRNKLANFDPLSYKRTPAEILRIVYSSRDERDSEDCVPEHLRIVYSSGDEHVPGGFYANGKIAWEFMKKS</sequence>
<name>A0A2G2W7R3_CAPBA</name>
<dbReference type="Pfam" id="PF17919">
    <property type="entry name" value="RT_RNaseH_2"/>
    <property type="match status" value="1"/>
</dbReference>
<keyword evidence="1" id="KW-0472">Membrane</keyword>
<dbReference type="EMBL" id="MLFT02000008">
    <property type="protein sequence ID" value="PHT41275.1"/>
    <property type="molecule type" value="Genomic_DNA"/>
</dbReference>
<organism evidence="3 4">
    <name type="scientific">Capsicum baccatum</name>
    <name type="common">Peruvian pepper</name>
    <dbReference type="NCBI Taxonomy" id="33114"/>
    <lineage>
        <taxon>Eukaryota</taxon>
        <taxon>Viridiplantae</taxon>
        <taxon>Streptophyta</taxon>
        <taxon>Embryophyta</taxon>
        <taxon>Tracheophyta</taxon>
        <taxon>Spermatophyta</taxon>
        <taxon>Magnoliopsida</taxon>
        <taxon>eudicotyledons</taxon>
        <taxon>Gunneridae</taxon>
        <taxon>Pentapetalae</taxon>
        <taxon>asterids</taxon>
        <taxon>lamiids</taxon>
        <taxon>Solanales</taxon>
        <taxon>Solanaceae</taxon>
        <taxon>Solanoideae</taxon>
        <taxon>Capsiceae</taxon>
        <taxon>Capsicum</taxon>
    </lineage>
</organism>
<feature type="domain" description="Reverse transcriptase/retrotransposon-derived protein RNase H-like" evidence="2">
    <location>
        <begin position="338"/>
        <end position="434"/>
    </location>
</feature>
<dbReference type="Gene3D" id="3.10.20.370">
    <property type="match status" value="1"/>
</dbReference>
<dbReference type="AlphaFoldDB" id="A0A2G2W7R3"/>
<evidence type="ECO:0000313" key="3">
    <source>
        <dbReference type="EMBL" id="PHT41275.1"/>
    </source>
</evidence>
<feature type="transmembrane region" description="Helical" evidence="1">
    <location>
        <begin position="879"/>
        <end position="901"/>
    </location>
</feature>
<dbReference type="STRING" id="33114.A0A2G2W7R3"/>
<evidence type="ECO:0000259" key="2">
    <source>
        <dbReference type="Pfam" id="PF17919"/>
    </source>
</evidence>
<dbReference type="CDD" id="cd09274">
    <property type="entry name" value="RNase_HI_RT_Ty3"/>
    <property type="match status" value="1"/>
</dbReference>
<evidence type="ECO:0000256" key="1">
    <source>
        <dbReference type="SAM" id="Phobius"/>
    </source>
</evidence>
<comment type="caution">
    <text evidence="3">The sequence shown here is derived from an EMBL/GenBank/DDBJ whole genome shotgun (WGS) entry which is preliminary data.</text>
</comment>
<dbReference type="InterPro" id="IPR021109">
    <property type="entry name" value="Peptidase_aspartic_dom_sf"/>
</dbReference>
<dbReference type="Pfam" id="PF13668">
    <property type="entry name" value="Ferritin_2"/>
    <property type="match status" value="2"/>
</dbReference>
<dbReference type="InterPro" id="IPR052965">
    <property type="entry name" value="Pigment-catalase-like"/>
</dbReference>
<dbReference type="OrthoDB" id="1729819at2759"/>
<dbReference type="PANTHER" id="PTHR31694">
    <property type="entry name" value="DESICCATION-LIKE PROTEIN"/>
    <property type="match status" value="1"/>
</dbReference>
<evidence type="ECO:0000313" key="4">
    <source>
        <dbReference type="Proteomes" id="UP000224567"/>
    </source>
</evidence>
<dbReference type="InterPro" id="IPR041577">
    <property type="entry name" value="RT_RNaseH_2"/>
</dbReference>
<keyword evidence="1" id="KW-1133">Transmembrane helix</keyword>
<accession>A0A2G2W7R3</accession>
<dbReference type="FunFam" id="3.10.20.370:FF:000001">
    <property type="entry name" value="Retrovirus-related Pol polyprotein from transposon 17.6-like protein"/>
    <property type="match status" value="1"/>
</dbReference>
<dbReference type="InterPro" id="IPR043502">
    <property type="entry name" value="DNA/RNA_pol_sf"/>
</dbReference>
<protein>
    <submittedName>
        <fullName evidence="3">Desiccation-related protein PCC13-62</fullName>
    </submittedName>
</protein>
<dbReference type="Proteomes" id="UP000224567">
    <property type="component" value="Unassembled WGS sequence"/>
</dbReference>
<reference evidence="4" key="2">
    <citation type="journal article" date="2017" name="J. Anim. Genet.">
        <title>Multiple reference genome sequences of hot pepper reveal the massive evolution of plant disease resistance genes by retroduplication.</title>
        <authorList>
            <person name="Kim S."/>
            <person name="Park J."/>
            <person name="Yeom S.-I."/>
            <person name="Kim Y.-M."/>
            <person name="Seo E."/>
            <person name="Kim K.-T."/>
            <person name="Kim M.-S."/>
            <person name="Lee J.M."/>
            <person name="Cheong K."/>
            <person name="Shin H.-S."/>
            <person name="Kim S.-B."/>
            <person name="Han K."/>
            <person name="Lee J."/>
            <person name="Park M."/>
            <person name="Lee H.-A."/>
            <person name="Lee H.-Y."/>
            <person name="Lee Y."/>
            <person name="Oh S."/>
            <person name="Lee J.H."/>
            <person name="Choi E."/>
            <person name="Choi E."/>
            <person name="Lee S.E."/>
            <person name="Jeon J."/>
            <person name="Kim H."/>
            <person name="Choi G."/>
            <person name="Song H."/>
            <person name="Lee J."/>
            <person name="Lee S.-C."/>
            <person name="Kwon J.-K."/>
            <person name="Lee H.-Y."/>
            <person name="Koo N."/>
            <person name="Hong Y."/>
            <person name="Kim R.W."/>
            <person name="Kang W.-H."/>
            <person name="Huh J.H."/>
            <person name="Kang B.-C."/>
            <person name="Yang T.-J."/>
            <person name="Lee Y.-H."/>
            <person name="Bennetzen J.L."/>
            <person name="Choi D."/>
        </authorList>
    </citation>
    <scope>NUCLEOTIDE SEQUENCE [LARGE SCALE GENOMIC DNA]</scope>
    <source>
        <strain evidence="4">cv. PBC81</strain>
    </source>
</reference>